<dbReference type="Proteomes" id="UP000645828">
    <property type="component" value="Unassembled WGS sequence"/>
</dbReference>
<name>A0A811ZBC0_NYCPR</name>
<evidence type="ECO:0000313" key="1">
    <source>
        <dbReference type="EMBL" id="CAD7686000.1"/>
    </source>
</evidence>
<dbReference type="AlphaFoldDB" id="A0A811ZBC0"/>
<dbReference type="EMBL" id="CAJHUB010000761">
    <property type="protein sequence ID" value="CAD7686000.1"/>
    <property type="molecule type" value="Genomic_DNA"/>
</dbReference>
<organism evidence="1 2">
    <name type="scientific">Nyctereutes procyonoides</name>
    <name type="common">Raccoon dog</name>
    <name type="synonym">Canis procyonoides</name>
    <dbReference type="NCBI Taxonomy" id="34880"/>
    <lineage>
        <taxon>Eukaryota</taxon>
        <taxon>Metazoa</taxon>
        <taxon>Chordata</taxon>
        <taxon>Craniata</taxon>
        <taxon>Vertebrata</taxon>
        <taxon>Euteleostomi</taxon>
        <taxon>Mammalia</taxon>
        <taxon>Eutheria</taxon>
        <taxon>Laurasiatheria</taxon>
        <taxon>Carnivora</taxon>
        <taxon>Caniformia</taxon>
        <taxon>Canidae</taxon>
        <taxon>Nyctereutes</taxon>
    </lineage>
</organism>
<sequence>MSSSRLGLRVASCLLNISEAKRKSMVENKYPEVLMLNIFSFSRLHKTSLAENLVLHVPGCDVFLLGEADLPEKYILVQRRKQLDWFIRRDFSALESDLGSAPA</sequence>
<comment type="caution">
    <text evidence="1">The sequence shown here is derived from an EMBL/GenBank/DDBJ whole genome shotgun (WGS) entry which is preliminary data.</text>
</comment>
<gene>
    <name evidence="1" type="ORF">NYPRO_LOCUS18793</name>
</gene>
<reference evidence="1" key="1">
    <citation type="submission" date="2020-12" db="EMBL/GenBank/DDBJ databases">
        <authorList>
            <consortium name="Molecular Ecology Group"/>
        </authorList>
    </citation>
    <scope>NUCLEOTIDE SEQUENCE</scope>
    <source>
        <strain evidence="1">TBG_1078</strain>
    </source>
</reference>
<accession>A0A811ZBC0</accession>
<keyword evidence="2" id="KW-1185">Reference proteome</keyword>
<proteinExistence type="predicted"/>
<evidence type="ECO:0000313" key="2">
    <source>
        <dbReference type="Proteomes" id="UP000645828"/>
    </source>
</evidence>
<protein>
    <submittedName>
        <fullName evidence="1">(raccoon dog) hypothetical protein</fullName>
    </submittedName>
</protein>